<organism evidence="4 5">
    <name type="scientific">Cystobacter ferrugineus</name>
    <dbReference type="NCBI Taxonomy" id="83449"/>
    <lineage>
        <taxon>Bacteria</taxon>
        <taxon>Pseudomonadati</taxon>
        <taxon>Myxococcota</taxon>
        <taxon>Myxococcia</taxon>
        <taxon>Myxococcales</taxon>
        <taxon>Cystobacterineae</taxon>
        <taxon>Archangiaceae</taxon>
        <taxon>Cystobacter</taxon>
    </lineage>
</organism>
<proteinExistence type="predicted"/>
<dbReference type="PANTHER" id="PTHR11010">
    <property type="entry name" value="PROTEASE S28 PRO-X CARBOXYPEPTIDASE-RELATED"/>
    <property type="match status" value="1"/>
</dbReference>
<dbReference type="GO" id="GO:0008239">
    <property type="term" value="F:dipeptidyl-peptidase activity"/>
    <property type="evidence" value="ECO:0007669"/>
    <property type="project" value="TreeGrafter"/>
</dbReference>
<accession>A0A1L9B6E1</accession>
<gene>
    <name evidence="4" type="ORF">BON30_26980</name>
</gene>
<evidence type="ECO:0000256" key="1">
    <source>
        <dbReference type="ARBA" id="ARBA00022670"/>
    </source>
</evidence>
<evidence type="ECO:0008006" key="6">
    <source>
        <dbReference type="Google" id="ProtNLM"/>
    </source>
</evidence>
<evidence type="ECO:0000256" key="3">
    <source>
        <dbReference type="ARBA" id="ARBA00022801"/>
    </source>
</evidence>
<dbReference type="EMBL" id="MPIN01000007">
    <property type="protein sequence ID" value="OJH37825.1"/>
    <property type="molecule type" value="Genomic_DNA"/>
</dbReference>
<keyword evidence="2" id="KW-0732">Signal</keyword>
<name>A0A1L9B6E1_9BACT</name>
<reference evidence="5" key="1">
    <citation type="submission" date="2016-11" db="EMBL/GenBank/DDBJ databases">
        <authorList>
            <person name="Shukria A."/>
            <person name="Stevens D.C."/>
        </authorList>
    </citation>
    <scope>NUCLEOTIDE SEQUENCE [LARGE SCALE GENOMIC DNA]</scope>
    <source>
        <strain evidence="5">Cbfe23</strain>
    </source>
</reference>
<dbReference type="SUPFAM" id="SSF53474">
    <property type="entry name" value="alpha/beta-Hydrolases"/>
    <property type="match status" value="1"/>
</dbReference>
<keyword evidence="5" id="KW-1185">Reference proteome</keyword>
<keyword evidence="1" id="KW-0645">Protease</keyword>
<sequence length="461" mass="52172">MTRAAAPVNQALIEDPTADILDRLRAIPGLTVQENPNGSPVPNGHRFFVMEYDQPADHSRPECQRFKQRITLLHTSDTAPMVLYASGYYVSTRVSRSELTLFLGANQLSIEHRFFPPSRPEPADWSLLTVKQSAADFHRIVQAFKPIYSARWLSTGASKGGETVVFFRRFYPQDVDATVAYVAPLAHRDDARFPAFQDTLGGPALAECRERIHTFQRTVLERREEMVQLWREFAQINKLTYEQLGFEKALEHAVIDTYFAFWQYDKPENCDQFPGPEATIDELLTTLSQQVGLSSLADTGIGSLSYYAPYFYQAAVELGWPQSHEAFLGDLIHFPGTNNSLVHAPPGVPLAPFRDEAMQDIQDWVSTQGERLMFIYGEFDPWTAAAYSLGGARDSYLYMVPGGNHSSNISRLPDEQYSEAFSTVLRWAGVTGMKRAPIRVEPRFEEFAPHLPPRLRPRDVR</sequence>
<dbReference type="AlphaFoldDB" id="A0A1L9B6E1"/>
<dbReference type="Pfam" id="PF05576">
    <property type="entry name" value="Peptidase_S37"/>
    <property type="match status" value="1"/>
</dbReference>
<protein>
    <recommendedName>
        <fullName evidence="6">Multidrug transporter</fullName>
    </recommendedName>
</protein>
<dbReference type="InterPro" id="IPR008761">
    <property type="entry name" value="Peptidase_S37"/>
</dbReference>
<comment type="caution">
    <text evidence="4">The sequence shown here is derived from an EMBL/GenBank/DDBJ whole genome shotgun (WGS) entry which is preliminary data.</text>
</comment>
<dbReference type="InterPro" id="IPR029058">
    <property type="entry name" value="AB_hydrolase_fold"/>
</dbReference>
<evidence type="ECO:0000256" key="2">
    <source>
        <dbReference type="ARBA" id="ARBA00022729"/>
    </source>
</evidence>
<dbReference type="Proteomes" id="UP000182229">
    <property type="component" value="Unassembled WGS sequence"/>
</dbReference>
<keyword evidence="3" id="KW-0378">Hydrolase</keyword>
<evidence type="ECO:0000313" key="4">
    <source>
        <dbReference type="EMBL" id="OJH37825.1"/>
    </source>
</evidence>
<dbReference type="PANTHER" id="PTHR11010:SF38">
    <property type="entry name" value="LYSOSOMAL PRO-X CARBOXYPEPTIDASE"/>
    <property type="match status" value="1"/>
</dbReference>
<dbReference type="Gene3D" id="3.40.50.1820">
    <property type="entry name" value="alpha/beta hydrolase"/>
    <property type="match status" value="2"/>
</dbReference>
<dbReference type="ESTHER" id="9delt-a0a1l9b6e1">
    <property type="family name" value="Peptidase_S37"/>
</dbReference>
<dbReference type="GO" id="GO:0006508">
    <property type="term" value="P:proteolysis"/>
    <property type="evidence" value="ECO:0007669"/>
    <property type="project" value="UniProtKB-KW"/>
</dbReference>
<dbReference type="STRING" id="83449.BON30_26980"/>
<evidence type="ECO:0000313" key="5">
    <source>
        <dbReference type="Proteomes" id="UP000182229"/>
    </source>
</evidence>
<reference evidence="4 5" key="2">
    <citation type="submission" date="2016-12" db="EMBL/GenBank/DDBJ databases">
        <title>Draft Genome Sequence of Cystobacter ferrugineus Strain Cbfe23.</title>
        <authorList>
            <person name="Akbar S."/>
            <person name="Dowd S.E."/>
            <person name="Stevens D.C."/>
        </authorList>
    </citation>
    <scope>NUCLEOTIDE SEQUENCE [LARGE SCALE GENOMIC DNA]</scope>
    <source>
        <strain evidence="4 5">Cbfe23</strain>
    </source>
</reference>